<comment type="similarity">
    <text evidence="3">Belongs to the RNase H family.</text>
</comment>
<dbReference type="EMBL" id="QDDL01000001">
    <property type="protein sequence ID" value="PVZ72067.1"/>
    <property type="molecule type" value="Genomic_DNA"/>
</dbReference>
<dbReference type="EC" id="3.1.26.4" evidence="4"/>
<dbReference type="InterPro" id="IPR036397">
    <property type="entry name" value="RNaseH_sf"/>
</dbReference>
<evidence type="ECO:0000256" key="5">
    <source>
        <dbReference type="ARBA" id="ARBA00022722"/>
    </source>
</evidence>
<protein>
    <recommendedName>
        <fullName evidence="4">ribonuclease H</fullName>
        <ecNumber evidence="4">3.1.26.4</ecNumber>
    </recommendedName>
</protein>
<evidence type="ECO:0000313" key="12">
    <source>
        <dbReference type="Proteomes" id="UP000244906"/>
    </source>
</evidence>
<comment type="cofactor">
    <cofactor evidence="2">
        <name>Mg(2+)</name>
        <dbReference type="ChEBI" id="CHEBI:18420"/>
    </cofactor>
</comment>
<dbReference type="InterPro" id="IPR009027">
    <property type="entry name" value="Ribosomal_bL9/RNase_H1_N"/>
</dbReference>
<dbReference type="Pfam" id="PF00075">
    <property type="entry name" value="RNase_H"/>
    <property type="match status" value="1"/>
</dbReference>
<evidence type="ECO:0000256" key="1">
    <source>
        <dbReference type="ARBA" id="ARBA00000077"/>
    </source>
</evidence>
<dbReference type="GO" id="GO:0000287">
    <property type="term" value="F:magnesium ion binding"/>
    <property type="evidence" value="ECO:0007669"/>
    <property type="project" value="InterPro"/>
</dbReference>
<dbReference type="OrthoDB" id="7845843at2"/>
<dbReference type="AlphaFoldDB" id="A0A2V1H4E6"/>
<dbReference type="RefSeq" id="WP_116685653.1">
    <property type="nucleotide sequence ID" value="NZ_CAWNYD010000001.1"/>
</dbReference>
<evidence type="ECO:0000259" key="10">
    <source>
        <dbReference type="PROSITE" id="PS50879"/>
    </source>
</evidence>
<dbReference type="InterPro" id="IPR037056">
    <property type="entry name" value="RNase_H1_N_sf"/>
</dbReference>
<dbReference type="GO" id="GO:0003676">
    <property type="term" value="F:nucleic acid binding"/>
    <property type="evidence" value="ECO:0007669"/>
    <property type="project" value="InterPro"/>
</dbReference>
<keyword evidence="7" id="KW-0255">Endonuclease</keyword>
<name>A0A2V1H4E6_9GAMM</name>
<dbReference type="InterPro" id="IPR012337">
    <property type="entry name" value="RNaseH-like_sf"/>
</dbReference>
<dbReference type="SUPFAM" id="SSF53098">
    <property type="entry name" value="Ribonuclease H-like"/>
    <property type="match status" value="1"/>
</dbReference>
<dbReference type="PIRSF" id="PIRSF036852">
    <property type="entry name" value="Ribonuclease_H1_euk"/>
    <property type="match status" value="1"/>
</dbReference>
<keyword evidence="6" id="KW-0479">Metal-binding</keyword>
<comment type="caution">
    <text evidence="11">The sequence shown here is derived from an EMBL/GenBank/DDBJ whole genome shotgun (WGS) entry which is preliminary data.</text>
</comment>
<dbReference type="PANTHER" id="PTHR10642:SF26">
    <property type="entry name" value="RIBONUCLEASE H1"/>
    <property type="match status" value="1"/>
</dbReference>
<accession>A0A2V1H4E6</accession>
<dbReference type="FunFam" id="3.40.970.10:FF:000001">
    <property type="entry name" value="Ribonuclease H1"/>
    <property type="match status" value="1"/>
</dbReference>
<dbReference type="InterPro" id="IPR002156">
    <property type="entry name" value="RNaseH_domain"/>
</dbReference>
<dbReference type="PROSITE" id="PS50879">
    <property type="entry name" value="RNASE_H_1"/>
    <property type="match status" value="1"/>
</dbReference>
<dbReference type="SUPFAM" id="SSF55658">
    <property type="entry name" value="L9 N-domain-like"/>
    <property type="match status" value="1"/>
</dbReference>
<keyword evidence="8" id="KW-0378">Hydrolase</keyword>
<dbReference type="InterPro" id="IPR050092">
    <property type="entry name" value="RNase_H"/>
</dbReference>
<sequence>MAQKFYVVWQGRETGIFTDWATCKQQIDKFAGARYKSFKTRSEAEAAFGGSSVASSLTASGTAAKPRVRKPASKANSVKTWPAKEVDALSVDCKIFTDGGCEPNPGKAGSGLAFYRLANRDISQCQLESLWFGLYNPMGTNNTAELNALHQALILAKVELDNNRSVAIFCDSKYSIQCITQWAIGWQKKGWKKTGGEIKNLELIQQMFALHQQLIEQYAEQLQILHVNGHVGVEGNELADRMSILAIAQKPAEFIRYTEALDIKSILALRAG</sequence>
<gene>
    <name evidence="11" type="ORF">DC094_03335</name>
</gene>
<evidence type="ECO:0000256" key="9">
    <source>
        <dbReference type="ARBA" id="ARBA00022842"/>
    </source>
</evidence>
<evidence type="ECO:0000256" key="7">
    <source>
        <dbReference type="ARBA" id="ARBA00022759"/>
    </source>
</evidence>
<evidence type="ECO:0000256" key="8">
    <source>
        <dbReference type="ARBA" id="ARBA00022801"/>
    </source>
</evidence>
<evidence type="ECO:0000256" key="6">
    <source>
        <dbReference type="ARBA" id="ARBA00022723"/>
    </source>
</evidence>
<feature type="domain" description="RNase H type-1" evidence="10">
    <location>
        <begin position="89"/>
        <end position="248"/>
    </location>
</feature>
<dbReference type="Pfam" id="PF01693">
    <property type="entry name" value="Cauli_VI"/>
    <property type="match status" value="1"/>
</dbReference>
<evidence type="ECO:0000256" key="4">
    <source>
        <dbReference type="ARBA" id="ARBA00012180"/>
    </source>
</evidence>
<evidence type="ECO:0000256" key="2">
    <source>
        <dbReference type="ARBA" id="ARBA00001946"/>
    </source>
</evidence>
<keyword evidence="12" id="KW-1185">Reference proteome</keyword>
<keyword evidence="5" id="KW-0540">Nuclease</keyword>
<proteinExistence type="inferred from homology"/>
<dbReference type="GO" id="GO:0043137">
    <property type="term" value="P:DNA replication, removal of RNA primer"/>
    <property type="evidence" value="ECO:0007669"/>
    <property type="project" value="TreeGrafter"/>
</dbReference>
<keyword evidence="9" id="KW-0460">Magnesium</keyword>
<dbReference type="Gene3D" id="3.40.970.10">
    <property type="entry name" value="Ribonuclease H1, N-terminal domain"/>
    <property type="match status" value="1"/>
</dbReference>
<dbReference type="Proteomes" id="UP000244906">
    <property type="component" value="Unassembled WGS sequence"/>
</dbReference>
<dbReference type="GO" id="GO:0004523">
    <property type="term" value="F:RNA-DNA hybrid ribonuclease activity"/>
    <property type="evidence" value="ECO:0007669"/>
    <property type="project" value="UniProtKB-EC"/>
</dbReference>
<organism evidence="11 12">
    <name type="scientific">Pelagibaculum spongiae</name>
    <dbReference type="NCBI Taxonomy" id="2080658"/>
    <lineage>
        <taxon>Bacteria</taxon>
        <taxon>Pseudomonadati</taxon>
        <taxon>Pseudomonadota</taxon>
        <taxon>Gammaproteobacteria</taxon>
        <taxon>Oceanospirillales</taxon>
        <taxon>Pelagibaculum</taxon>
    </lineage>
</organism>
<reference evidence="11 12" key="1">
    <citation type="submission" date="2018-04" db="EMBL/GenBank/DDBJ databases">
        <title>Thalassorhabdus spongiae gen. nov., sp. nov., isolated from a marine sponge in South-West Iceland.</title>
        <authorList>
            <person name="Knobloch S."/>
            <person name="Daussin A."/>
            <person name="Johannsson R."/>
            <person name="Marteinsson V.T."/>
        </authorList>
    </citation>
    <scope>NUCLEOTIDE SEQUENCE [LARGE SCALE GENOMIC DNA]</scope>
    <source>
        <strain evidence="11 12">Hp12</strain>
    </source>
</reference>
<evidence type="ECO:0000256" key="3">
    <source>
        <dbReference type="ARBA" id="ARBA00005300"/>
    </source>
</evidence>
<comment type="catalytic activity">
    <reaction evidence="1">
        <text>Endonucleolytic cleavage to 5'-phosphomonoester.</text>
        <dbReference type="EC" id="3.1.26.4"/>
    </reaction>
</comment>
<dbReference type="PANTHER" id="PTHR10642">
    <property type="entry name" value="RIBONUCLEASE H1"/>
    <property type="match status" value="1"/>
</dbReference>
<dbReference type="InterPro" id="IPR011320">
    <property type="entry name" value="RNase_H1_N"/>
</dbReference>
<dbReference type="Gene3D" id="3.30.420.10">
    <property type="entry name" value="Ribonuclease H-like superfamily/Ribonuclease H"/>
    <property type="match status" value="1"/>
</dbReference>
<dbReference type="InterPro" id="IPR017067">
    <property type="entry name" value="RNase_H1_euk"/>
</dbReference>
<evidence type="ECO:0000313" key="11">
    <source>
        <dbReference type="EMBL" id="PVZ72067.1"/>
    </source>
</evidence>